<feature type="domain" description="DNA circulation N-terminal" evidence="1">
    <location>
        <begin position="15"/>
        <end position="80"/>
    </location>
</feature>
<accession>A0A1G9JFT4</accession>
<dbReference type="STRING" id="392333.SAMN05660860_00431"/>
<reference evidence="2 3" key="1">
    <citation type="submission" date="2016-10" db="EMBL/GenBank/DDBJ databases">
        <authorList>
            <person name="de Groot N.N."/>
        </authorList>
    </citation>
    <scope>NUCLEOTIDE SEQUENCE [LARGE SCALE GENOMIC DNA]</scope>
    <source>
        <strain evidence="2 3">DSM 17813</strain>
    </source>
</reference>
<dbReference type="AlphaFoldDB" id="A0A1G9JFT4"/>
<dbReference type="Pfam" id="PF07157">
    <property type="entry name" value="DNA_circ_N"/>
    <property type="match status" value="1"/>
</dbReference>
<dbReference type="EMBL" id="FNGU01000001">
    <property type="protein sequence ID" value="SDL36105.1"/>
    <property type="molecule type" value="Genomic_DNA"/>
</dbReference>
<protein>
    <submittedName>
        <fullName evidence="2">DNA circularisation protein N-terminus</fullName>
    </submittedName>
</protein>
<organism evidence="2 3">
    <name type="scientific">Geoalkalibacter ferrihydriticus</name>
    <dbReference type="NCBI Taxonomy" id="392333"/>
    <lineage>
        <taxon>Bacteria</taxon>
        <taxon>Pseudomonadati</taxon>
        <taxon>Thermodesulfobacteriota</taxon>
        <taxon>Desulfuromonadia</taxon>
        <taxon>Desulfuromonadales</taxon>
        <taxon>Geoalkalibacteraceae</taxon>
        <taxon>Geoalkalibacter</taxon>
    </lineage>
</organism>
<dbReference type="Proteomes" id="UP000182146">
    <property type="component" value="Unassembled WGS sequence"/>
</dbReference>
<proteinExistence type="predicted"/>
<name>A0A1G9JFT4_9BACT</name>
<dbReference type="InterPro" id="IPR009826">
    <property type="entry name" value="DNA_circ_N"/>
</dbReference>
<evidence type="ECO:0000259" key="1">
    <source>
        <dbReference type="Pfam" id="PF07157"/>
    </source>
</evidence>
<evidence type="ECO:0000313" key="3">
    <source>
        <dbReference type="Proteomes" id="UP000182146"/>
    </source>
</evidence>
<sequence length="224" mass="24566">MALRPMLDDIELQQVQIIAGDQGQALAQHRVPGLEGDFFQRMGRRASSFQLCAVLSGAQAQENLETLNDKFRAAAPVSFVADITDAVQVDEVLIDALHVRDLAGKPQRYEVLLRLREYLETQPPTTAEETFTDPAAAQATQDEAQAAGEERAEQVVTQIAAGQGDLRVEVRLEGGGDFSQLAVLVEGTSDSGEEVHFTIEEQNEGVYVRQNVPAGNYRVQAFRR</sequence>
<evidence type="ECO:0000313" key="2">
    <source>
        <dbReference type="EMBL" id="SDL36105.1"/>
    </source>
</evidence>
<gene>
    <name evidence="2" type="ORF">SAMN05660860_00431</name>
</gene>
<dbReference type="OrthoDB" id="8617362at2"/>
<dbReference type="RefSeq" id="WP_052446217.1">
    <property type="nucleotide sequence ID" value="NZ_FNGU01000001.1"/>
</dbReference>